<gene>
    <name evidence="1" type="ORF">DCAF_LOCUS20096</name>
</gene>
<evidence type="ECO:0000313" key="2">
    <source>
        <dbReference type="Proteomes" id="UP001314170"/>
    </source>
</evidence>
<proteinExistence type="predicted"/>
<comment type="caution">
    <text evidence="1">The sequence shown here is derived from an EMBL/GenBank/DDBJ whole genome shotgun (WGS) entry which is preliminary data.</text>
</comment>
<name>A0AAV1SAJ3_9ROSI</name>
<keyword evidence="2" id="KW-1185">Reference proteome</keyword>
<dbReference type="AlphaFoldDB" id="A0AAV1SAJ3"/>
<dbReference type="EMBL" id="CAWUPB010001173">
    <property type="protein sequence ID" value="CAK7347412.1"/>
    <property type="molecule type" value="Genomic_DNA"/>
</dbReference>
<organism evidence="1 2">
    <name type="scientific">Dovyalis caffra</name>
    <dbReference type="NCBI Taxonomy" id="77055"/>
    <lineage>
        <taxon>Eukaryota</taxon>
        <taxon>Viridiplantae</taxon>
        <taxon>Streptophyta</taxon>
        <taxon>Embryophyta</taxon>
        <taxon>Tracheophyta</taxon>
        <taxon>Spermatophyta</taxon>
        <taxon>Magnoliopsida</taxon>
        <taxon>eudicotyledons</taxon>
        <taxon>Gunneridae</taxon>
        <taxon>Pentapetalae</taxon>
        <taxon>rosids</taxon>
        <taxon>fabids</taxon>
        <taxon>Malpighiales</taxon>
        <taxon>Salicaceae</taxon>
        <taxon>Flacourtieae</taxon>
        <taxon>Dovyalis</taxon>
    </lineage>
</organism>
<protein>
    <submittedName>
        <fullName evidence="1">Uncharacterized protein</fullName>
    </submittedName>
</protein>
<sequence length="79" mass="8733">MAPRVVVNNGTALCRIRGVQSSVASGSRLIHAGFLSNLVSSLTVAEMKVVVELQGHPWFVGTKDSTFRTLKYTWTWIKQ</sequence>
<accession>A0AAV1SAJ3</accession>
<dbReference type="Proteomes" id="UP001314170">
    <property type="component" value="Unassembled WGS sequence"/>
</dbReference>
<reference evidence="1 2" key="1">
    <citation type="submission" date="2024-01" db="EMBL/GenBank/DDBJ databases">
        <authorList>
            <person name="Waweru B."/>
        </authorList>
    </citation>
    <scope>NUCLEOTIDE SEQUENCE [LARGE SCALE GENOMIC DNA]</scope>
</reference>
<evidence type="ECO:0000313" key="1">
    <source>
        <dbReference type="EMBL" id="CAK7347412.1"/>
    </source>
</evidence>